<evidence type="ECO:0000259" key="1">
    <source>
        <dbReference type="Pfam" id="PF16285"/>
    </source>
</evidence>
<dbReference type="Proteomes" id="UP000005139">
    <property type="component" value="Unassembled WGS sequence"/>
</dbReference>
<dbReference type="InterPro" id="IPR046322">
    <property type="entry name" value="DUF4931"/>
</dbReference>
<keyword evidence="4" id="KW-1185">Reference proteome</keyword>
<dbReference type="SUPFAM" id="SSF54197">
    <property type="entry name" value="HIT-like"/>
    <property type="match status" value="1"/>
</dbReference>
<comment type="caution">
    <text evidence="3">The sequence shown here is derived from an EMBL/GenBank/DDBJ whole genome shotgun (WGS) entry which is preliminary data.</text>
</comment>
<dbReference type="Pfam" id="PF16285">
    <property type="entry name" value="DUF4931_N"/>
    <property type="match status" value="1"/>
</dbReference>
<feature type="domain" description="DUF4931" evidence="1">
    <location>
        <begin position="7"/>
        <end position="130"/>
    </location>
</feature>
<dbReference type="RefSeq" id="WP_007289396.1">
    <property type="nucleotide sequence ID" value="NZ_AAWL01000008.1"/>
</dbReference>
<organism evidence="3 4">
    <name type="scientific">Thermosinus carboxydivorans Nor1</name>
    <dbReference type="NCBI Taxonomy" id="401526"/>
    <lineage>
        <taxon>Bacteria</taxon>
        <taxon>Bacillati</taxon>
        <taxon>Bacillota</taxon>
        <taxon>Negativicutes</taxon>
        <taxon>Selenomonadales</taxon>
        <taxon>Sporomusaceae</taxon>
        <taxon>Thermosinus</taxon>
    </lineage>
</organism>
<dbReference type="AlphaFoldDB" id="A1HQV9"/>
<dbReference type="EMBL" id="AAWL01000008">
    <property type="protein sequence ID" value="EAX47667.1"/>
    <property type="molecule type" value="Genomic_DNA"/>
</dbReference>
<evidence type="ECO:0000313" key="4">
    <source>
        <dbReference type="Proteomes" id="UP000005139"/>
    </source>
</evidence>
<dbReference type="InterPro" id="IPR012361">
    <property type="entry name" value="GalT_short"/>
</dbReference>
<dbReference type="InterPro" id="IPR049285">
    <property type="entry name" value="DUF4931_C"/>
</dbReference>
<accession>A1HQV9</accession>
<sequence>MTTHLAFDTRLGRLKPENIINRETKCPFCDRSSLVGVLAEQGPILLVKNKYPVLQDAFQTVLIETDHCDAELSTYPKDHLYAVIRFGVGNWLNMEKSGEFKSVLFFKNHGPLSGGTIRHPHMQIVGLKNIDYRQNVTADQFEGLIVHRHSGVEFNVSTKPLVGFFEFNVILYDFDRLDAMADAIQTAAHYILNGFHKNCTSYNLFFYHFAGRILVKIVPRFVMSPIFVGYAIPQVSIHLDEVVQDIKNRYYR</sequence>
<proteinExistence type="predicted"/>
<evidence type="ECO:0008006" key="5">
    <source>
        <dbReference type="Google" id="ProtNLM"/>
    </source>
</evidence>
<protein>
    <recommendedName>
        <fullName evidence="5">Galactose-1-phosphate uridylyltransferase-like</fullName>
    </recommendedName>
</protein>
<dbReference type="PIRSF" id="PIRSF031505">
    <property type="entry name" value="GalT_short"/>
    <property type="match status" value="1"/>
</dbReference>
<dbReference type="Pfam" id="PF20956">
    <property type="entry name" value="DUF4931_C"/>
    <property type="match status" value="1"/>
</dbReference>
<feature type="domain" description="DUF4931" evidence="2">
    <location>
        <begin position="134"/>
        <end position="251"/>
    </location>
</feature>
<evidence type="ECO:0000259" key="2">
    <source>
        <dbReference type="Pfam" id="PF20956"/>
    </source>
</evidence>
<dbReference type="eggNOG" id="COG1085">
    <property type="taxonomic scope" value="Bacteria"/>
</dbReference>
<reference evidence="3 4" key="1">
    <citation type="submission" date="2007-01" db="EMBL/GenBank/DDBJ databases">
        <title>Annotation of the draft genome assembly of Thermosinus carboxydivorans Nor1.</title>
        <authorList>
            <consortium name="US DOE Joint Genome Institute (JGI-ORNL)"/>
            <person name="Larimer F."/>
            <person name="Land M."/>
            <person name="Hauser L."/>
        </authorList>
    </citation>
    <scope>NUCLEOTIDE SEQUENCE [LARGE SCALE GENOMIC DNA]</scope>
    <source>
        <strain evidence="3 4">Nor1</strain>
    </source>
</reference>
<dbReference type="Gene3D" id="3.30.428.10">
    <property type="entry name" value="HIT-like"/>
    <property type="match status" value="1"/>
</dbReference>
<reference evidence="3 4" key="2">
    <citation type="submission" date="2007-01" db="EMBL/GenBank/DDBJ databases">
        <title>Sequencing of the draft genome and assembly of Thermosinus carboxydivorans Nor1.</title>
        <authorList>
            <consortium name="US DOE Joint Genome Institute (JGI-PGF)"/>
            <person name="Copeland A."/>
            <person name="Lucas S."/>
            <person name="Lapidus A."/>
            <person name="Barry K."/>
            <person name="Glavina del Rio T."/>
            <person name="Dalin E."/>
            <person name="Tice H."/>
            <person name="Bruce D."/>
            <person name="Pitluck S."/>
            <person name="Richardson P."/>
        </authorList>
    </citation>
    <scope>NUCLEOTIDE SEQUENCE [LARGE SCALE GENOMIC DNA]</scope>
    <source>
        <strain evidence="3 4">Nor1</strain>
    </source>
</reference>
<gene>
    <name evidence="3" type="ORF">TcarDRAFT_1089</name>
</gene>
<name>A1HQV9_9FIRM</name>
<dbReference type="OrthoDB" id="1803128at2"/>
<dbReference type="InterPro" id="IPR036265">
    <property type="entry name" value="HIT-like_sf"/>
</dbReference>
<evidence type="ECO:0000313" key="3">
    <source>
        <dbReference type="EMBL" id="EAX47667.1"/>
    </source>
</evidence>